<evidence type="ECO:0000313" key="1">
    <source>
        <dbReference type="EMBL" id="MFC3174892.1"/>
    </source>
</evidence>
<comment type="caution">
    <text evidence="1">The sequence shown here is derived from an EMBL/GenBank/DDBJ whole genome shotgun (WGS) entry which is preliminary data.</text>
</comment>
<organism evidence="1 2">
    <name type="scientific">Novosphingobium bradum</name>
    <dbReference type="NCBI Taxonomy" id="1737444"/>
    <lineage>
        <taxon>Bacteria</taxon>
        <taxon>Pseudomonadati</taxon>
        <taxon>Pseudomonadota</taxon>
        <taxon>Alphaproteobacteria</taxon>
        <taxon>Sphingomonadales</taxon>
        <taxon>Sphingomonadaceae</taxon>
        <taxon>Novosphingobium</taxon>
    </lineage>
</organism>
<protein>
    <submittedName>
        <fullName evidence="1">Uncharacterized protein</fullName>
    </submittedName>
</protein>
<dbReference type="RefSeq" id="WP_379510272.1">
    <property type="nucleotide sequence ID" value="NZ_JBHRTQ010000010.1"/>
</dbReference>
<dbReference type="EMBL" id="JBHRTQ010000010">
    <property type="protein sequence ID" value="MFC3174892.1"/>
    <property type="molecule type" value="Genomic_DNA"/>
</dbReference>
<name>A0ABV7ISH3_9SPHN</name>
<accession>A0ABV7ISH3</accession>
<reference evidence="2" key="1">
    <citation type="journal article" date="2019" name="Int. J. Syst. Evol. Microbiol.">
        <title>The Global Catalogue of Microorganisms (GCM) 10K type strain sequencing project: providing services to taxonomists for standard genome sequencing and annotation.</title>
        <authorList>
            <consortium name="The Broad Institute Genomics Platform"/>
            <consortium name="The Broad Institute Genome Sequencing Center for Infectious Disease"/>
            <person name="Wu L."/>
            <person name="Ma J."/>
        </authorList>
    </citation>
    <scope>NUCLEOTIDE SEQUENCE [LARGE SCALE GENOMIC DNA]</scope>
    <source>
        <strain evidence="2">KCTC 42984</strain>
    </source>
</reference>
<evidence type="ECO:0000313" key="2">
    <source>
        <dbReference type="Proteomes" id="UP001595604"/>
    </source>
</evidence>
<sequence length="319" mass="33020">MNRASLALLPRAAGGIAVGLVAGALAIAVAGGANPAFGAARPSWTAAPATTSAPAPTPAPAPAGALASSALTYADLVDLADRASSVVRVQVRKIVPVEPARAPGVRAGWVRIYVEARPLGLLSGPPLPADSLRYLVDVPLDAKGKPPRLPRLGKRGLVVFARTVADRPGELQLIAPDAQVPWDEALDARLKAVLTELLAPGAPGRIAGIHEAIFVPGNLAGEGETQLFLATADGEPASITVTRQPGKAPRWSVSFSEVVDSDAAPPARETLAWYRLACFLPAILPPGLNVSATDADRAQARVDYRLVRESLGTCPRSRD</sequence>
<dbReference type="Proteomes" id="UP001595604">
    <property type="component" value="Unassembled WGS sequence"/>
</dbReference>
<gene>
    <name evidence="1" type="ORF">ACFOD9_11590</name>
</gene>
<proteinExistence type="predicted"/>
<keyword evidence="2" id="KW-1185">Reference proteome</keyword>